<sequence>MITAALERGEYPRHRPIPSSRQLSAMYGVSRTTVDAALQELTGQGLLVSRPRSGLYPADLPAQRLRAAPAGGREQPAAPVDWGSHLLTRDDPWPAKSLSDPDYLDHPYPFLPGQVAPGAFPEAAWLRASRRAFERAHAVHAVRDAGDADDPLLVEALVRHVLPGKGIRARPEQVLVTAGVQQALSLLAGALLDPGRTVAVEDPGYVDAARIFHRSGARLLFFPVDAHGVRPDPGADVDLLYLTPSHQHPTNTTLHASRRQEILARAAAEDFLVVEDDFDSEVRFRGAPTAPLRACDRSGRVVYLGTFSKILSPGLRLGYVVAEAPLVAELRERRYLATRHPSGLDQRALALFIASGDFHRVLAQHRRVLRRKFEAVAAGLRRHLPWDVGDVPSGGLSVWVQGPEGFDATVMAARARELGVLVIPGEQYHLRDPAPRTCFRLGFNAIREPLIEPGLALLGRAVRETHPHLA</sequence>
<dbReference type="PRINTS" id="PR00035">
    <property type="entry name" value="HTHGNTR"/>
</dbReference>
<dbReference type="InterPro" id="IPR036388">
    <property type="entry name" value="WH-like_DNA-bd_sf"/>
</dbReference>
<dbReference type="Pfam" id="PF00392">
    <property type="entry name" value="GntR"/>
    <property type="match status" value="1"/>
</dbReference>
<gene>
    <name evidence="7" type="ORF">AVDCRST_MAG35-3210</name>
</gene>
<keyword evidence="4" id="KW-0238">DNA-binding</keyword>
<comment type="similarity">
    <text evidence="1">In the C-terminal section; belongs to the class-I pyridoxal-phosphate-dependent aminotransferase family.</text>
</comment>
<dbReference type="EC" id="2.6.1.1" evidence="7"/>
<dbReference type="SUPFAM" id="SSF46785">
    <property type="entry name" value="Winged helix' DNA-binding domain"/>
    <property type="match status" value="1"/>
</dbReference>
<dbReference type="EMBL" id="CADCUY010000602">
    <property type="protein sequence ID" value="CAA9439864.1"/>
    <property type="molecule type" value="Genomic_DNA"/>
</dbReference>
<feature type="domain" description="HTH gntR-type" evidence="6">
    <location>
        <begin position="1"/>
        <end position="60"/>
    </location>
</feature>
<dbReference type="Pfam" id="PF00155">
    <property type="entry name" value="Aminotran_1_2"/>
    <property type="match status" value="1"/>
</dbReference>
<accession>A0A6J4QG99</accession>
<dbReference type="InterPro" id="IPR015424">
    <property type="entry name" value="PyrdxlP-dep_Trfase"/>
</dbReference>
<dbReference type="GO" id="GO:0003677">
    <property type="term" value="F:DNA binding"/>
    <property type="evidence" value="ECO:0007669"/>
    <property type="project" value="UniProtKB-KW"/>
</dbReference>
<dbReference type="InterPro" id="IPR015421">
    <property type="entry name" value="PyrdxlP-dep_Trfase_major"/>
</dbReference>
<proteinExistence type="inferred from homology"/>
<evidence type="ECO:0000256" key="4">
    <source>
        <dbReference type="ARBA" id="ARBA00023125"/>
    </source>
</evidence>
<dbReference type="Gene3D" id="1.10.10.10">
    <property type="entry name" value="Winged helix-like DNA-binding domain superfamily/Winged helix DNA-binding domain"/>
    <property type="match status" value="1"/>
</dbReference>
<evidence type="ECO:0000313" key="7">
    <source>
        <dbReference type="EMBL" id="CAA9439864.1"/>
    </source>
</evidence>
<evidence type="ECO:0000256" key="2">
    <source>
        <dbReference type="ARBA" id="ARBA00022898"/>
    </source>
</evidence>
<dbReference type="InterPro" id="IPR000524">
    <property type="entry name" value="Tscrpt_reg_HTH_GntR"/>
</dbReference>
<dbReference type="GO" id="GO:0004069">
    <property type="term" value="F:L-aspartate:2-oxoglutarate aminotransferase activity"/>
    <property type="evidence" value="ECO:0007669"/>
    <property type="project" value="UniProtKB-EC"/>
</dbReference>
<keyword evidence="7" id="KW-0032">Aminotransferase</keyword>
<dbReference type="AlphaFoldDB" id="A0A6J4QG99"/>
<evidence type="ECO:0000259" key="6">
    <source>
        <dbReference type="PROSITE" id="PS50949"/>
    </source>
</evidence>
<dbReference type="SMART" id="SM00345">
    <property type="entry name" value="HTH_GNTR"/>
    <property type="match status" value="1"/>
</dbReference>
<dbReference type="PANTHER" id="PTHR46577:SF1">
    <property type="entry name" value="HTH-TYPE TRANSCRIPTIONAL REGULATORY PROTEIN GABR"/>
    <property type="match status" value="1"/>
</dbReference>
<dbReference type="PANTHER" id="PTHR46577">
    <property type="entry name" value="HTH-TYPE TRANSCRIPTIONAL REGULATORY PROTEIN GABR"/>
    <property type="match status" value="1"/>
</dbReference>
<evidence type="ECO:0000256" key="5">
    <source>
        <dbReference type="ARBA" id="ARBA00023163"/>
    </source>
</evidence>
<dbReference type="GO" id="GO:0003700">
    <property type="term" value="F:DNA-binding transcription factor activity"/>
    <property type="evidence" value="ECO:0007669"/>
    <property type="project" value="InterPro"/>
</dbReference>
<dbReference type="CDD" id="cd07377">
    <property type="entry name" value="WHTH_GntR"/>
    <property type="match status" value="1"/>
</dbReference>
<dbReference type="GO" id="GO:0030170">
    <property type="term" value="F:pyridoxal phosphate binding"/>
    <property type="evidence" value="ECO:0007669"/>
    <property type="project" value="InterPro"/>
</dbReference>
<dbReference type="Gene3D" id="3.40.640.10">
    <property type="entry name" value="Type I PLP-dependent aspartate aminotransferase-like (Major domain)"/>
    <property type="match status" value="1"/>
</dbReference>
<reference evidence="7" key="1">
    <citation type="submission" date="2020-02" db="EMBL/GenBank/DDBJ databases">
        <authorList>
            <person name="Meier V. D."/>
        </authorList>
    </citation>
    <scope>NUCLEOTIDE SEQUENCE</scope>
    <source>
        <strain evidence="7">AVDCRST_MAG35</strain>
    </source>
</reference>
<dbReference type="CDD" id="cd00609">
    <property type="entry name" value="AAT_like"/>
    <property type="match status" value="1"/>
</dbReference>
<name>A0A6J4QG99_9ACTN</name>
<keyword evidence="2" id="KW-0663">Pyridoxal phosphate</keyword>
<dbReference type="SUPFAM" id="SSF53383">
    <property type="entry name" value="PLP-dependent transferases"/>
    <property type="match status" value="1"/>
</dbReference>
<dbReference type="PROSITE" id="PS50949">
    <property type="entry name" value="HTH_GNTR"/>
    <property type="match status" value="1"/>
</dbReference>
<dbReference type="InterPro" id="IPR004839">
    <property type="entry name" value="Aminotransferase_I/II_large"/>
</dbReference>
<keyword evidence="7" id="KW-0808">Transferase</keyword>
<organism evidence="7">
    <name type="scientific">uncultured Quadrisphaera sp</name>
    <dbReference type="NCBI Taxonomy" id="904978"/>
    <lineage>
        <taxon>Bacteria</taxon>
        <taxon>Bacillati</taxon>
        <taxon>Actinomycetota</taxon>
        <taxon>Actinomycetes</taxon>
        <taxon>Kineosporiales</taxon>
        <taxon>Kineosporiaceae</taxon>
        <taxon>Quadrisphaera</taxon>
        <taxon>environmental samples</taxon>
    </lineage>
</organism>
<keyword evidence="3" id="KW-0805">Transcription regulation</keyword>
<protein>
    <submittedName>
        <fullName evidence="7">Transcriptional regulator, GntR family domain / Aspartate aminotransferase</fullName>
        <ecNumber evidence="7">2.6.1.1</ecNumber>
    </submittedName>
</protein>
<evidence type="ECO:0000256" key="3">
    <source>
        <dbReference type="ARBA" id="ARBA00023015"/>
    </source>
</evidence>
<dbReference type="InterPro" id="IPR036390">
    <property type="entry name" value="WH_DNA-bd_sf"/>
</dbReference>
<keyword evidence="5" id="KW-0804">Transcription</keyword>
<dbReference type="InterPro" id="IPR051446">
    <property type="entry name" value="HTH_trans_reg/aminotransferase"/>
</dbReference>
<evidence type="ECO:0000256" key="1">
    <source>
        <dbReference type="ARBA" id="ARBA00005384"/>
    </source>
</evidence>